<reference evidence="1 2" key="2">
    <citation type="journal article" date="2007" name="PLoS Biol.">
        <title>Principles of genome evolution in the Drosophila melanogaster species group.</title>
        <authorList>
            <person name="Ranz J.M."/>
            <person name="Maurin D."/>
            <person name="Chan Y.S."/>
            <person name="von Grotthuss M."/>
            <person name="Hillier L.W."/>
            <person name="Roote J."/>
            <person name="Ashburner M."/>
            <person name="Bergman C.M."/>
        </authorList>
    </citation>
    <scope>NUCLEOTIDE SEQUENCE [LARGE SCALE GENOMIC DNA]</scope>
    <source>
        <strain evidence="2">Tai18E2 / Tucson 14021-0261.01</strain>
    </source>
</reference>
<organism evidence="1 2">
    <name type="scientific">Drosophila yakuba</name>
    <name type="common">Fruit fly</name>
    <dbReference type="NCBI Taxonomy" id="7245"/>
    <lineage>
        <taxon>Eukaryota</taxon>
        <taxon>Metazoa</taxon>
        <taxon>Ecdysozoa</taxon>
        <taxon>Arthropoda</taxon>
        <taxon>Hexapoda</taxon>
        <taxon>Insecta</taxon>
        <taxon>Pterygota</taxon>
        <taxon>Neoptera</taxon>
        <taxon>Endopterygota</taxon>
        <taxon>Diptera</taxon>
        <taxon>Brachycera</taxon>
        <taxon>Muscomorpha</taxon>
        <taxon>Ephydroidea</taxon>
        <taxon>Drosophilidae</taxon>
        <taxon>Drosophila</taxon>
        <taxon>Sophophora</taxon>
    </lineage>
</organism>
<keyword evidence="2" id="KW-1185">Reference proteome</keyword>
<dbReference type="Proteomes" id="UP000002282">
    <property type="component" value="Chromosome 3R"/>
</dbReference>
<dbReference type="PhylomeDB" id="B4PM68"/>
<dbReference type="EMBL" id="CM000160">
    <property type="protein sequence ID" value="EDW96934.1"/>
    <property type="molecule type" value="Genomic_DNA"/>
</dbReference>
<protein>
    <submittedName>
        <fullName evidence="1">Uncharacterized protein</fullName>
    </submittedName>
</protein>
<dbReference type="OMA" id="KFAGICK"/>
<gene>
    <name evidence="1" type="primary">Dyak\GE26103</name>
    <name evidence="1" type="synonym">dyak_GLEANR_9676</name>
    <name evidence="1" type="synonym">GE26103</name>
    <name evidence="1" type="ORF">Dyak_GE26103</name>
</gene>
<dbReference type="AlphaFoldDB" id="B4PM68"/>
<name>B4PM68_DROYA</name>
<proteinExistence type="predicted"/>
<reference evidence="1 2" key="1">
    <citation type="journal article" date="2007" name="Nature">
        <title>Evolution of genes and genomes on the Drosophila phylogeny.</title>
        <authorList>
            <consortium name="Drosophila 12 Genomes Consortium"/>
            <person name="Clark A.G."/>
            <person name="Eisen M.B."/>
            <person name="Smith D.R."/>
            <person name="Bergman C.M."/>
            <person name="Oliver B."/>
            <person name="Markow T.A."/>
            <person name="Kaufman T.C."/>
            <person name="Kellis M."/>
            <person name="Gelbart W."/>
            <person name="Iyer V.N."/>
            <person name="Pollard D.A."/>
            <person name="Sackton T.B."/>
            <person name="Larracuente A.M."/>
            <person name="Singh N.D."/>
            <person name="Abad J.P."/>
            <person name="Abt D.N."/>
            <person name="Adryan B."/>
            <person name="Aguade M."/>
            <person name="Akashi H."/>
            <person name="Anderson W.W."/>
            <person name="Aquadro C.F."/>
            <person name="Ardell D.H."/>
            <person name="Arguello R."/>
            <person name="Artieri C.G."/>
            <person name="Barbash D.A."/>
            <person name="Barker D."/>
            <person name="Barsanti P."/>
            <person name="Batterham P."/>
            <person name="Batzoglou S."/>
            <person name="Begun D."/>
            <person name="Bhutkar A."/>
            <person name="Blanco E."/>
            <person name="Bosak S.A."/>
            <person name="Bradley R.K."/>
            <person name="Brand A.D."/>
            <person name="Brent M.R."/>
            <person name="Brooks A.N."/>
            <person name="Brown R.H."/>
            <person name="Butlin R.K."/>
            <person name="Caggese C."/>
            <person name="Calvi B.R."/>
            <person name="Bernardo de Carvalho A."/>
            <person name="Caspi A."/>
            <person name="Castrezana S."/>
            <person name="Celniker S.E."/>
            <person name="Chang J.L."/>
            <person name="Chapple C."/>
            <person name="Chatterji S."/>
            <person name="Chinwalla A."/>
            <person name="Civetta A."/>
            <person name="Clifton S.W."/>
            <person name="Comeron J.M."/>
            <person name="Costello J.C."/>
            <person name="Coyne J.A."/>
            <person name="Daub J."/>
            <person name="David R.G."/>
            <person name="Delcher A.L."/>
            <person name="Delehaunty K."/>
            <person name="Do C.B."/>
            <person name="Ebling H."/>
            <person name="Edwards K."/>
            <person name="Eickbush T."/>
            <person name="Evans J.D."/>
            <person name="Filipski A."/>
            <person name="Findeiss S."/>
            <person name="Freyhult E."/>
            <person name="Fulton L."/>
            <person name="Fulton R."/>
            <person name="Garcia A.C."/>
            <person name="Gardiner A."/>
            <person name="Garfield D.A."/>
            <person name="Garvin B.E."/>
            <person name="Gibson G."/>
            <person name="Gilbert D."/>
            <person name="Gnerre S."/>
            <person name="Godfrey J."/>
            <person name="Good R."/>
            <person name="Gotea V."/>
            <person name="Gravely B."/>
            <person name="Greenberg A.J."/>
            <person name="Griffiths-Jones S."/>
            <person name="Gross S."/>
            <person name="Guigo R."/>
            <person name="Gustafson E.A."/>
            <person name="Haerty W."/>
            <person name="Hahn M.W."/>
            <person name="Halligan D.L."/>
            <person name="Halpern A.L."/>
            <person name="Halter G.M."/>
            <person name="Han M.V."/>
            <person name="Heger A."/>
            <person name="Hillier L."/>
            <person name="Hinrichs A.S."/>
            <person name="Holmes I."/>
            <person name="Hoskins R.A."/>
            <person name="Hubisz M.J."/>
            <person name="Hultmark D."/>
            <person name="Huntley M.A."/>
            <person name="Jaffe D.B."/>
            <person name="Jagadeeshan S."/>
            <person name="Jeck W.R."/>
            <person name="Johnson J."/>
            <person name="Jones C.D."/>
            <person name="Jordan W.C."/>
            <person name="Karpen G.H."/>
            <person name="Kataoka E."/>
            <person name="Keightley P.D."/>
            <person name="Kheradpour P."/>
            <person name="Kirkness E.F."/>
            <person name="Koerich L.B."/>
            <person name="Kristiansen K."/>
            <person name="Kudrna D."/>
            <person name="Kulathinal R.J."/>
            <person name="Kumar S."/>
            <person name="Kwok R."/>
            <person name="Lander E."/>
            <person name="Langley C.H."/>
            <person name="Lapoint R."/>
            <person name="Lazzaro B.P."/>
            <person name="Lee S.J."/>
            <person name="Levesque L."/>
            <person name="Li R."/>
            <person name="Lin C.F."/>
            <person name="Lin M.F."/>
            <person name="Lindblad-Toh K."/>
            <person name="Llopart A."/>
            <person name="Long M."/>
            <person name="Low L."/>
            <person name="Lozovsky E."/>
            <person name="Lu J."/>
            <person name="Luo M."/>
            <person name="Machado C.A."/>
            <person name="Makalowski W."/>
            <person name="Marzo M."/>
            <person name="Matsuda M."/>
            <person name="Matzkin L."/>
            <person name="McAllister B."/>
            <person name="McBride C.S."/>
            <person name="McKernan B."/>
            <person name="McKernan K."/>
            <person name="Mendez-Lago M."/>
            <person name="Minx P."/>
            <person name="Mollenhauer M.U."/>
            <person name="Montooth K."/>
            <person name="Mount S.M."/>
            <person name="Mu X."/>
            <person name="Myers E."/>
            <person name="Negre B."/>
            <person name="Newfeld S."/>
            <person name="Nielsen R."/>
            <person name="Noor M.A."/>
            <person name="O'Grady P."/>
            <person name="Pachter L."/>
            <person name="Papaceit M."/>
            <person name="Parisi M.J."/>
            <person name="Parisi M."/>
            <person name="Parts L."/>
            <person name="Pedersen J.S."/>
            <person name="Pesole G."/>
            <person name="Phillippy A.M."/>
            <person name="Ponting C.P."/>
            <person name="Pop M."/>
            <person name="Porcelli D."/>
            <person name="Powell J.R."/>
            <person name="Prohaska S."/>
            <person name="Pruitt K."/>
            <person name="Puig M."/>
            <person name="Quesneville H."/>
            <person name="Ram K.R."/>
            <person name="Rand D."/>
            <person name="Rasmussen M.D."/>
            <person name="Reed L.K."/>
            <person name="Reenan R."/>
            <person name="Reily A."/>
            <person name="Remington K.A."/>
            <person name="Rieger T.T."/>
            <person name="Ritchie M.G."/>
            <person name="Robin C."/>
            <person name="Rogers Y.H."/>
            <person name="Rohde C."/>
            <person name="Rozas J."/>
            <person name="Rubenfield M.J."/>
            <person name="Ruiz A."/>
            <person name="Russo S."/>
            <person name="Salzberg S.L."/>
            <person name="Sanchez-Gracia A."/>
            <person name="Saranga D.J."/>
            <person name="Sato H."/>
            <person name="Schaeffer S.W."/>
            <person name="Schatz M.C."/>
            <person name="Schlenke T."/>
            <person name="Schwartz R."/>
            <person name="Segarra C."/>
            <person name="Singh R.S."/>
            <person name="Sirot L."/>
            <person name="Sirota M."/>
            <person name="Sisneros N.B."/>
            <person name="Smith C.D."/>
            <person name="Smith T.F."/>
            <person name="Spieth J."/>
            <person name="Stage D.E."/>
            <person name="Stark A."/>
            <person name="Stephan W."/>
            <person name="Strausberg R.L."/>
            <person name="Strempel S."/>
            <person name="Sturgill D."/>
            <person name="Sutton G."/>
            <person name="Sutton G.G."/>
            <person name="Tao W."/>
            <person name="Teichmann S."/>
            <person name="Tobari Y.N."/>
            <person name="Tomimura Y."/>
            <person name="Tsolas J.M."/>
            <person name="Valente V.L."/>
            <person name="Venter E."/>
            <person name="Venter J.C."/>
            <person name="Vicario S."/>
            <person name="Vieira F.G."/>
            <person name="Vilella A.J."/>
            <person name="Villasante A."/>
            <person name="Walenz B."/>
            <person name="Wang J."/>
            <person name="Wasserman M."/>
            <person name="Watts T."/>
            <person name="Wilson D."/>
            <person name="Wilson R.K."/>
            <person name="Wing R.A."/>
            <person name="Wolfner M.F."/>
            <person name="Wong A."/>
            <person name="Wong G.K."/>
            <person name="Wu C.I."/>
            <person name="Wu G."/>
            <person name="Yamamoto D."/>
            <person name="Yang H.P."/>
            <person name="Yang S.P."/>
            <person name="Yorke J.A."/>
            <person name="Yoshida K."/>
            <person name="Zdobnov E."/>
            <person name="Zhang P."/>
            <person name="Zhang Y."/>
            <person name="Zimin A.V."/>
            <person name="Baldwin J."/>
            <person name="Abdouelleil A."/>
            <person name="Abdulkadir J."/>
            <person name="Abebe A."/>
            <person name="Abera B."/>
            <person name="Abreu J."/>
            <person name="Acer S.C."/>
            <person name="Aftuck L."/>
            <person name="Alexander A."/>
            <person name="An P."/>
            <person name="Anderson E."/>
            <person name="Anderson S."/>
            <person name="Arachi H."/>
            <person name="Azer M."/>
            <person name="Bachantsang P."/>
            <person name="Barry A."/>
            <person name="Bayul T."/>
            <person name="Berlin A."/>
            <person name="Bessette D."/>
            <person name="Bloom T."/>
            <person name="Blye J."/>
            <person name="Boguslavskiy L."/>
            <person name="Bonnet C."/>
            <person name="Boukhgalter B."/>
            <person name="Bourzgui I."/>
            <person name="Brown A."/>
            <person name="Cahill P."/>
            <person name="Channer S."/>
            <person name="Cheshatsang Y."/>
            <person name="Chuda L."/>
            <person name="Citroen M."/>
            <person name="Collymore A."/>
            <person name="Cooke P."/>
            <person name="Costello M."/>
            <person name="D'Aco K."/>
            <person name="Daza R."/>
            <person name="De Haan G."/>
            <person name="DeGray S."/>
            <person name="DeMaso C."/>
            <person name="Dhargay N."/>
            <person name="Dooley K."/>
            <person name="Dooley E."/>
            <person name="Doricent M."/>
            <person name="Dorje P."/>
            <person name="Dorjee K."/>
            <person name="Dupes A."/>
            <person name="Elong R."/>
            <person name="Falk J."/>
            <person name="Farina A."/>
            <person name="Faro S."/>
            <person name="Ferguson D."/>
            <person name="Fisher S."/>
            <person name="Foley C.D."/>
            <person name="Franke A."/>
            <person name="Friedrich D."/>
            <person name="Gadbois L."/>
            <person name="Gearin G."/>
            <person name="Gearin C.R."/>
            <person name="Giannoukos G."/>
            <person name="Goode T."/>
            <person name="Graham J."/>
            <person name="Grandbois E."/>
            <person name="Grewal S."/>
            <person name="Gyaltsen K."/>
            <person name="Hafez N."/>
            <person name="Hagos B."/>
            <person name="Hall J."/>
            <person name="Henson C."/>
            <person name="Hollinger A."/>
            <person name="Honan T."/>
            <person name="Huard M.D."/>
            <person name="Hughes L."/>
            <person name="Hurhula B."/>
            <person name="Husby M.E."/>
            <person name="Kamat A."/>
            <person name="Kanga B."/>
            <person name="Kashin S."/>
            <person name="Khazanovich D."/>
            <person name="Kisner P."/>
            <person name="Lance K."/>
            <person name="Lara M."/>
            <person name="Lee W."/>
            <person name="Lennon N."/>
            <person name="Letendre F."/>
            <person name="LeVine R."/>
            <person name="Lipovsky A."/>
            <person name="Liu X."/>
            <person name="Liu J."/>
            <person name="Liu S."/>
            <person name="Lokyitsang T."/>
            <person name="Lokyitsang Y."/>
            <person name="Lubonja R."/>
            <person name="Lui A."/>
            <person name="MacDonald P."/>
            <person name="Magnisalis V."/>
            <person name="Maru K."/>
            <person name="Matthews C."/>
            <person name="McCusker W."/>
            <person name="McDonough S."/>
            <person name="Mehta T."/>
            <person name="Meldrim J."/>
            <person name="Meneus L."/>
            <person name="Mihai O."/>
            <person name="Mihalev A."/>
            <person name="Mihova T."/>
            <person name="Mittelman R."/>
            <person name="Mlenga V."/>
            <person name="Montmayeur A."/>
            <person name="Mulrain L."/>
            <person name="Navidi A."/>
            <person name="Naylor J."/>
            <person name="Negash T."/>
            <person name="Nguyen T."/>
            <person name="Nguyen N."/>
            <person name="Nicol R."/>
            <person name="Norbu C."/>
            <person name="Norbu N."/>
            <person name="Novod N."/>
            <person name="O'Neill B."/>
            <person name="Osman S."/>
            <person name="Markiewicz E."/>
            <person name="Oyono O.L."/>
            <person name="Patti C."/>
            <person name="Phunkhang P."/>
            <person name="Pierre F."/>
            <person name="Priest M."/>
            <person name="Raghuraman S."/>
            <person name="Rege F."/>
            <person name="Reyes R."/>
            <person name="Rise C."/>
            <person name="Rogov P."/>
            <person name="Ross K."/>
            <person name="Ryan E."/>
            <person name="Settipalli S."/>
            <person name="Shea T."/>
            <person name="Sherpa N."/>
            <person name="Shi L."/>
            <person name="Shih D."/>
            <person name="Sparrow T."/>
            <person name="Spaulding J."/>
            <person name="Stalker J."/>
            <person name="Stange-Thomann N."/>
            <person name="Stavropoulos S."/>
            <person name="Stone C."/>
            <person name="Strader C."/>
            <person name="Tesfaye S."/>
            <person name="Thomson T."/>
            <person name="Thoulutsang Y."/>
            <person name="Thoulutsang D."/>
            <person name="Topham K."/>
            <person name="Topping I."/>
            <person name="Tsamla T."/>
            <person name="Vassiliev H."/>
            <person name="Vo A."/>
            <person name="Wangchuk T."/>
            <person name="Wangdi T."/>
            <person name="Weiand M."/>
            <person name="Wilkinson J."/>
            <person name="Wilson A."/>
            <person name="Yadav S."/>
            <person name="Young G."/>
            <person name="Yu Q."/>
            <person name="Zembek L."/>
            <person name="Zhong D."/>
            <person name="Zimmer A."/>
            <person name="Zwirko Z."/>
            <person name="Jaffe D.B."/>
            <person name="Alvarez P."/>
            <person name="Brockman W."/>
            <person name="Butler J."/>
            <person name="Chin C."/>
            <person name="Gnerre S."/>
            <person name="Grabherr M."/>
            <person name="Kleber M."/>
            <person name="Mauceli E."/>
            <person name="MacCallum I."/>
        </authorList>
    </citation>
    <scope>NUCLEOTIDE SEQUENCE [LARGE SCALE GENOMIC DNA]</scope>
    <source>
        <strain evidence="2">Tai18E2 / Tucson 14021-0261.01</strain>
    </source>
</reference>
<dbReference type="HOGENOM" id="CLU_103915_0_0_1"/>
<accession>B4PM68</accession>
<dbReference type="KEGG" id="dya:Dyak_GE26103"/>
<dbReference type="eggNOG" id="ENOG502TBKF">
    <property type="taxonomic scope" value="Eukaryota"/>
</dbReference>
<evidence type="ECO:0000313" key="2">
    <source>
        <dbReference type="Proteomes" id="UP000002282"/>
    </source>
</evidence>
<sequence>MAEQQSTKPNFASDPKSRKLKFAGICPMNNEELSSLYRIDQLTDEELASVGLERSSLIDDYRLLHELSLMKQKENEVTKSRAQTWKRNPVVLDERFIKQMQEYIPETKYQFPMLSHLIRLMSLEKEPETIFSKQDLGIDANYQEDAKVQQLLPKERLHRRLESFYDHLENMFLHGDRKAATDLVFDAIVRLVDRRTVLESATN</sequence>
<evidence type="ECO:0000313" key="1">
    <source>
        <dbReference type="EMBL" id="EDW96934.1"/>
    </source>
</evidence>
<dbReference type="OrthoDB" id="7862001at2759"/>